<sequence length="131" mass="14018">MTARPDEFAQYCCELLAAAGPCTARHMFGGYGISTDGLTLGLLADLGQGATLWLKAGPDTRAVFEAAGCQRFTYQAKGKTRSLGYYSAPDEAMESARDMAPWARLALEVALAARQPKKAKPSKKKQPTGDD</sequence>
<gene>
    <name evidence="2" type="ordered locus">Pnap_4881</name>
</gene>
<dbReference type="AlphaFoldDB" id="A1VWB7"/>
<organism evidence="2 3">
    <name type="scientific">Polaromonas naphthalenivorans (strain CJ2)</name>
    <dbReference type="NCBI Taxonomy" id="365044"/>
    <lineage>
        <taxon>Bacteria</taxon>
        <taxon>Pseudomonadati</taxon>
        <taxon>Pseudomonadota</taxon>
        <taxon>Betaproteobacteria</taxon>
        <taxon>Burkholderiales</taxon>
        <taxon>Comamonadaceae</taxon>
        <taxon>Polaromonas</taxon>
    </lineage>
</organism>
<dbReference type="Pfam" id="PF04993">
    <property type="entry name" value="TfoX_N"/>
    <property type="match status" value="1"/>
</dbReference>
<geneLocation type="plasmid" evidence="2 3">
    <name>pPNAP03</name>
</geneLocation>
<reference evidence="3" key="1">
    <citation type="journal article" date="2009" name="Environ. Microbiol.">
        <title>The genome of Polaromonas naphthalenivorans strain CJ2, isolated from coal tar-contaminated sediment, reveals physiological and metabolic versatility and evolution through extensive horizontal gene transfer.</title>
        <authorList>
            <person name="Yagi J.M."/>
            <person name="Sims D."/>
            <person name="Brettin T."/>
            <person name="Bruce D."/>
            <person name="Madsen E.L."/>
        </authorList>
    </citation>
    <scope>NUCLEOTIDE SEQUENCE [LARGE SCALE GENOMIC DNA]</scope>
    <source>
        <strain evidence="3">CJ2</strain>
        <plasmid evidence="3">Plasmid pPNAP03</plasmid>
    </source>
</reference>
<dbReference type="EMBL" id="CP000532">
    <property type="protein sequence ID" value="ABM39945.1"/>
    <property type="molecule type" value="Genomic_DNA"/>
</dbReference>
<dbReference type="HOGENOM" id="CLU_125849_1_1_4"/>
<dbReference type="InterPro" id="IPR007076">
    <property type="entry name" value="TfoX_N"/>
</dbReference>
<dbReference type="Gene3D" id="3.30.1460.30">
    <property type="entry name" value="YgaC/TfoX-N like chaperone"/>
    <property type="match status" value="1"/>
</dbReference>
<proteinExistence type="predicted"/>
<dbReference type="RefSeq" id="WP_011798316.1">
    <property type="nucleotide sequence ID" value="NC_008759.1"/>
</dbReference>
<feature type="domain" description="TfoX N-terminal" evidence="1">
    <location>
        <begin position="14"/>
        <end position="110"/>
    </location>
</feature>
<name>A1VWB7_POLNA</name>
<dbReference type="OrthoDB" id="8687154at2"/>
<keyword evidence="2" id="KW-0614">Plasmid</keyword>
<keyword evidence="3" id="KW-1185">Reference proteome</keyword>
<dbReference type="Proteomes" id="UP000000644">
    <property type="component" value="Plasmid pPNAP03"/>
</dbReference>
<evidence type="ECO:0000259" key="1">
    <source>
        <dbReference type="Pfam" id="PF04993"/>
    </source>
</evidence>
<dbReference type="SUPFAM" id="SSF159894">
    <property type="entry name" value="YgaC/TfoX-N like"/>
    <property type="match status" value="1"/>
</dbReference>
<evidence type="ECO:0000313" key="3">
    <source>
        <dbReference type="Proteomes" id="UP000000644"/>
    </source>
</evidence>
<accession>A1VWB7</accession>
<dbReference type="KEGG" id="pna:Pnap_4881"/>
<evidence type="ECO:0000313" key="2">
    <source>
        <dbReference type="EMBL" id="ABM39945.1"/>
    </source>
</evidence>
<protein>
    <submittedName>
        <fullName evidence="2">TfoX, N-terminal domain protein</fullName>
    </submittedName>
</protein>